<organism evidence="1 2">
    <name type="scientific">Methylocapsa palsarum</name>
    <dbReference type="NCBI Taxonomy" id="1612308"/>
    <lineage>
        <taxon>Bacteria</taxon>
        <taxon>Pseudomonadati</taxon>
        <taxon>Pseudomonadota</taxon>
        <taxon>Alphaproteobacteria</taxon>
        <taxon>Hyphomicrobiales</taxon>
        <taxon>Beijerinckiaceae</taxon>
        <taxon>Methylocapsa</taxon>
    </lineage>
</organism>
<dbReference type="EMBL" id="FOSN01000005">
    <property type="protein sequence ID" value="SFK30067.1"/>
    <property type="molecule type" value="Genomic_DNA"/>
</dbReference>
<keyword evidence="2" id="KW-1185">Reference proteome</keyword>
<evidence type="ECO:0000313" key="2">
    <source>
        <dbReference type="Proteomes" id="UP000198755"/>
    </source>
</evidence>
<accession>A0A1I3YDP9</accession>
<dbReference type="AlphaFoldDB" id="A0A1I3YDP9"/>
<proteinExistence type="predicted"/>
<sequence length="167" mass="17682">MTLSSAQGSDMNRKLFFCAALLVGVAATPVKADASKTEAATTAFLSALTALDDAIQHFRDLVKETKLLPQDIDPICMALNPDPNEPANEDQPTLSDLLGKSNLPNAKAKEICAALTAERGFIEKARAANIGAATECATDRIPACDKINEVLAAQSRKRAEEQSSAQP</sequence>
<name>A0A1I3YDP9_9HYPH</name>
<dbReference type="Proteomes" id="UP000198755">
    <property type="component" value="Unassembled WGS sequence"/>
</dbReference>
<reference evidence="1 2" key="1">
    <citation type="submission" date="2016-10" db="EMBL/GenBank/DDBJ databases">
        <authorList>
            <person name="de Groot N.N."/>
        </authorList>
    </citation>
    <scope>NUCLEOTIDE SEQUENCE [LARGE SCALE GENOMIC DNA]</scope>
    <source>
        <strain evidence="1 2">NE2</strain>
    </source>
</reference>
<dbReference type="STRING" id="1612308.SAMN05444581_105205"/>
<protein>
    <submittedName>
        <fullName evidence="1">Uncharacterized protein</fullName>
    </submittedName>
</protein>
<evidence type="ECO:0000313" key="1">
    <source>
        <dbReference type="EMBL" id="SFK30067.1"/>
    </source>
</evidence>
<gene>
    <name evidence="1" type="ORF">SAMN05444581_105205</name>
</gene>